<evidence type="ECO:0000256" key="1">
    <source>
        <dbReference type="SAM" id="MobiDB-lite"/>
    </source>
</evidence>
<protein>
    <submittedName>
        <fullName evidence="2">Uncharacterized protein</fullName>
    </submittedName>
</protein>
<feature type="compositionally biased region" description="Polar residues" evidence="1">
    <location>
        <begin position="90"/>
        <end position="102"/>
    </location>
</feature>
<dbReference type="AlphaFoldDB" id="A0A8J4VDZ3"/>
<feature type="compositionally biased region" description="Pro residues" evidence="1">
    <location>
        <begin position="30"/>
        <end position="45"/>
    </location>
</feature>
<reference evidence="2" key="1">
    <citation type="submission" date="2020-03" db="EMBL/GenBank/DDBJ databases">
        <title>Castanea mollissima Vanexum genome sequencing.</title>
        <authorList>
            <person name="Staton M."/>
        </authorList>
    </citation>
    <scope>NUCLEOTIDE SEQUENCE</scope>
    <source>
        <tissue evidence="2">Leaf</tissue>
    </source>
</reference>
<organism evidence="2 3">
    <name type="scientific">Castanea mollissima</name>
    <name type="common">Chinese chestnut</name>
    <dbReference type="NCBI Taxonomy" id="60419"/>
    <lineage>
        <taxon>Eukaryota</taxon>
        <taxon>Viridiplantae</taxon>
        <taxon>Streptophyta</taxon>
        <taxon>Embryophyta</taxon>
        <taxon>Tracheophyta</taxon>
        <taxon>Spermatophyta</taxon>
        <taxon>Magnoliopsida</taxon>
        <taxon>eudicotyledons</taxon>
        <taxon>Gunneridae</taxon>
        <taxon>Pentapetalae</taxon>
        <taxon>rosids</taxon>
        <taxon>fabids</taxon>
        <taxon>Fagales</taxon>
        <taxon>Fagaceae</taxon>
        <taxon>Castanea</taxon>
    </lineage>
</organism>
<dbReference type="EMBL" id="JRKL02003647">
    <property type="protein sequence ID" value="KAF3954597.1"/>
    <property type="molecule type" value="Genomic_DNA"/>
</dbReference>
<keyword evidence="3" id="KW-1185">Reference proteome</keyword>
<sequence length="613" mass="67464">MTPLPPCPTLLPPPPYPQPPPSQPVQLRPPYTPSLPPPPLPTCHPYNPYHPPLPFGPLLPFTPPQFFWPTFGQGPQQPPVPIASPPDNVSYPSTLQSKPTVTPSQPPEPQQPKPKPQSGELERISAFFHIDSKDLDQWNFRKQPFFKRLHENSKFLVFTSRSNKGSLFVEISEYHNGARRGCLRVPEGTKIGSWALFGRRLRDYFLGKTAGLEKKVVAGGGEFEKAIDMQKSQVWKKLNGHKNKGSNLRFVKHLPNISVGRPVRASHLKWTQAHFCLKISIDLVGEGKRTVSRGKIQPIASQPAQAHQPNHENGSGQPLFDSSGQAHAGDGSDDLQTYEWVTGEGSGTHEEEEGKIPSSGEGLGSSPAADTKPDGEPGTHKEEAGEFQSSGGRLSCPLLTVTKPDDCVLVADFIIAESDDHGIVVEAVLSADREPVHSPDVADQTMDQGAGFLVADTPFGAHSTTVENSGCPVLVQSQLLVGSDLNIPISKVGRGLIDSEVPRLIWDDYLSSDKVEEVVNPEVITPLALWDPNGFFDLVSVEDGSDGSSMEEVLDPFEWVRRMIRGFSTFVGFPIACCERQCIDFFQKLERVWEQQAAVVTTRRKFLRQFEIL</sequence>
<feature type="compositionally biased region" description="Pro residues" evidence="1">
    <location>
        <begin position="1"/>
        <end position="23"/>
    </location>
</feature>
<feature type="region of interest" description="Disordered" evidence="1">
    <location>
        <begin position="69"/>
        <end position="119"/>
    </location>
</feature>
<name>A0A8J4VDZ3_9ROSI</name>
<comment type="caution">
    <text evidence="2">The sequence shown here is derived from an EMBL/GenBank/DDBJ whole genome shotgun (WGS) entry which is preliminary data.</text>
</comment>
<dbReference type="PRINTS" id="PR01217">
    <property type="entry name" value="PRICHEXTENSN"/>
</dbReference>
<feature type="compositionally biased region" description="Pro residues" evidence="1">
    <location>
        <begin position="104"/>
        <end position="115"/>
    </location>
</feature>
<feature type="region of interest" description="Disordered" evidence="1">
    <location>
        <begin position="300"/>
        <end position="393"/>
    </location>
</feature>
<feature type="compositionally biased region" description="Basic and acidic residues" evidence="1">
    <location>
        <begin position="371"/>
        <end position="384"/>
    </location>
</feature>
<proteinExistence type="predicted"/>
<dbReference type="Proteomes" id="UP000737018">
    <property type="component" value="Unassembled WGS sequence"/>
</dbReference>
<evidence type="ECO:0000313" key="3">
    <source>
        <dbReference type="Proteomes" id="UP000737018"/>
    </source>
</evidence>
<feature type="region of interest" description="Disordered" evidence="1">
    <location>
        <begin position="1"/>
        <end position="45"/>
    </location>
</feature>
<evidence type="ECO:0000313" key="2">
    <source>
        <dbReference type="EMBL" id="KAF3954597.1"/>
    </source>
</evidence>
<gene>
    <name evidence="2" type="ORF">CMV_020078</name>
</gene>
<accession>A0A8J4VDZ3</accession>
<feature type="compositionally biased region" description="Polar residues" evidence="1">
    <location>
        <begin position="300"/>
        <end position="325"/>
    </location>
</feature>
<dbReference type="OrthoDB" id="10428970at2759"/>